<accession>A0A3D0KAS2</accession>
<organism evidence="2">
    <name type="scientific">Halomonas campaniensis</name>
    <dbReference type="NCBI Taxonomy" id="213554"/>
    <lineage>
        <taxon>Bacteria</taxon>
        <taxon>Pseudomonadati</taxon>
        <taxon>Pseudomonadota</taxon>
        <taxon>Gammaproteobacteria</taxon>
        <taxon>Oceanospirillales</taxon>
        <taxon>Halomonadaceae</taxon>
        <taxon>Halomonas</taxon>
    </lineage>
</organism>
<proteinExistence type="predicted"/>
<evidence type="ECO:0000256" key="1">
    <source>
        <dbReference type="PROSITE-ProRule" id="PRU00339"/>
    </source>
</evidence>
<keyword evidence="1" id="KW-0802">TPR repeat</keyword>
<comment type="caution">
    <text evidence="2">The sequence shown here is derived from an EMBL/GenBank/DDBJ whole genome shotgun (WGS) entry which is preliminary data.</text>
</comment>
<name>A0A3D0KAS2_9GAMM</name>
<gene>
    <name evidence="2" type="ORF">DEO68_00335</name>
</gene>
<evidence type="ECO:0000313" key="2">
    <source>
        <dbReference type="EMBL" id="HCA00642.1"/>
    </source>
</evidence>
<dbReference type="SUPFAM" id="SSF48452">
    <property type="entry name" value="TPR-like"/>
    <property type="match status" value="1"/>
</dbReference>
<dbReference type="EMBL" id="DOTR01000004">
    <property type="protein sequence ID" value="HCA00642.1"/>
    <property type="molecule type" value="Genomic_DNA"/>
</dbReference>
<reference evidence="2" key="1">
    <citation type="journal article" date="2018" name="Nat. Biotechnol.">
        <title>A standardized bacterial taxonomy based on genome phylogeny substantially revises the tree of life.</title>
        <authorList>
            <person name="Parks D.H."/>
            <person name="Chuvochina M."/>
            <person name="Waite D.W."/>
            <person name="Rinke C."/>
            <person name="Skarshewski A."/>
            <person name="Chaumeil P.A."/>
            <person name="Hugenholtz P."/>
        </authorList>
    </citation>
    <scope>NUCLEOTIDE SEQUENCE [LARGE SCALE GENOMIC DNA]</scope>
    <source>
        <strain evidence="2">UBA11284</strain>
    </source>
</reference>
<feature type="repeat" description="TPR" evidence="1">
    <location>
        <begin position="355"/>
        <end position="388"/>
    </location>
</feature>
<dbReference type="Gene3D" id="1.25.40.10">
    <property type="entry name" value="Tetratricopeptide repeat domain"/>
    <property type="match status" value="1"/>
</dbReference>
<protein>
    <submittedName>
        <fullName evidence="2">Uncharacterized protein</fullName>
    </submittedName>
</protein>
<dbReference type="PROSITE" id="PS50005">
    <property type="entry name" value="TPR"/>
    <property type="match status" value="1"/>
</dbReference>
<sequence>MLNFSEASNSMAEVRVLYRSDDYYITLHYPINSVGQTIIVAFDTIDGVYSEKGFGVNFCLANNLPVIFVSHKERTFFQGVSKKLLYNILHPYLIGKDVVTYGSILGGYAAIYYADVLNARAFAISPRCSADPKFKKKFGKNNLDENIFLHDFLSTKNNGKQKYHFFTYDPFNSRDDYYFKEVIFPSLNGSFKVLELPFSSHPSAPFLSRKVNLLKPLALSFFQGEDIGLLSFISPQASSGAKSLFYLNIDLDTVLSKARDSFADGRWEEVASLLYVPLIFHKFQSEEAAFMLAVSLLKEGHKKELILLCRVSKKFNYIEYKQATSLAERAMAGKNYIDAISLWECIIKIYSKFPLGVYVRLASAYIMTSEFKKAEQVLEQCLDINESFKPALDLLDRVASLQAKKFTVSIREIAKPSCYFRLGTKVDGTIVRQKELYNLKVMGWAQIKKGDVSAVAVQYKNKISYFSFNIERPDAVQFLVTKLGLNPKELSSRCGVKVAQELGEGAKFGFCVNGKTEWTHVLSLTPVAELVKGRDNWLFLANDQNCSVDQFTGKLLLDEDKKLAWCSYANDFYEVSKKFNALYVIANSKERVLPGLYPFSQGVEILAHQVENILSDSSVNVVNPVDENSKNIQSYYETDTHWSDVGAFNAFKLCMKAFGYNDEFDVFFEFFGREVVGDLGSKLTPPVSSIRMTHSLRDKAKGSVKCVFDNKIKKTGSLEINLNETAVYEKTVLLFGGSSLKAGGFARYFSYFFSRVVVINLPGSIVKEIVDHECPDHIIVQTNERYLISPGRVYETVVGSPLVKSFKMMSQKELLNFVESINELDDESESYYKKLFGDAALSFVVK</sequence>
<dbReference type="AlphaFoldDB" id="A0A3D0KAS2"/>
<dbReference type="InterPro" id="IPR011990">
    <property type="entry name" value="TPR-like_helical_dom_sf"/>
</dbReference>
<dbReference type="InterPro" id="IPR019734">
    <property type="entry name" value="TPR_rpt"/>
</dbReference>